<dbReference type="RefSeq" id="XP_067926270.1">
    <property type="nucleotide sequence ID" value="XM_068061754.1"/>
</dbReference>
<gene>
    <name evidence="1" type="ORF">CSUI_001548</name>
</gene>
<evidence type="ECO:0000313" key="1">
    <source>
        <dbReference type="EMBL" id="PHJ24598.1"/>
    </source>
</evidence>
<reference evidence="1 2" key="1">
    <citation type="journal article" date="2017" name="Int. J. Parasitol.">
        <title>The genome of the protozoan parasite Cystoisospora suis and a reverse vaccinology approach to identify vaccine candidates.</title>
        <authorList>
            <person name="Palmieri N."/>
            <person name="Shrestha A."/>
            <person name="Ruttkowski B."/>
            <person name="Beck T."/>
            <person name="Vogl C."/>
            <person name="Tomley F."/>
            <person name="Blake D.P."/>
            <person name="Joachim A."/>
        </authorList>
    </citation>
    <scope>NUCLEOTIDE SEQUENCE [LARGE SCALE GENOMIC DNA]</scope>
    <source>
        <strain evidence="1 2">Wien I</strain>
    </source>
</reference>
<dbReference type="GeneID" id="94424965"/>
<evidence type="ECO:0000313" key="2">
    <source>
        <dbReference type="Proteomes" id="UP000221165"/>
    </source>
</evidence>
<comment type="caution">
    <text evidence="1">The sequence shown here is derived from an EMBL/GenBank/DDBJ whole genome shotgun (WGS) entry which is preliminary data.</text>
</comment>
<dbReference type="Proteomes" id="UP000221165">
    <property type="component" value="Unassembled WGS sequence"/>
</dbReference>
<dbReference type="AlphaFoldDB" id="A0A2C6LBC5"/>
<dbReference type="EMBL" id="MIGC01000624">
    <property type="protein sequence ID" value="PHJ24598.1"/>
    <property type="molecule type" value="Genomic_DNA"/>
</dbReference>
<name>A0A2C6LBC5_9APIC</name>
<organism evidence="1 2">
    <name type="scientific">Cystoisospora suis</name>
    <dbReference type="NCBI Taxonomy" id="483139"/>
    <lineage>
        <taxon>Eukaryota</taxon>
        <taxon>Sar</taxon>
        <taxon>Alveolata</taxon>
        <taxon>Apicomplexa</taxon>
        <taxon>Conoidasida</taxon>
        <taxon>Coccidia</taxon>
        <taxon>Eucoccidiorida</taxon>
        <taxon>Eimeriorina</taxon>
        <taxon>Sarcocystidae</taxon>
        <taxon>Cystoisospora</taxon>
    </lineage>
</organism>
<proteinExistence type="predicted"/>
<keyword evidence="2" id="KW-1185">Reference proteome</keyword>
<protein>
    <submittedName>
        <fullName evidence="1">Uncharacterized protein</fullName>
    </submittedName>
</protein>
<sequence>MPGKILEQGVDRKVEFLQPMKASAWLRHVRRCCNSLAILCASGIFKRKDFCECTEEPVTGSNLRALSGCNHTALIEIRRRTTGKQASVSLCAEQCTLLRALFLTGQHCLKVLCSLSCW</sequence>
<accession>A0A2C6LBC5</accession>
<dbReference type="VEuPathDB" id="ToxoDB:CSUI_001548"/>